<comment type="similarity">
    <text evidence="1">Belongs to the BCLAF1/THRAP3 family.</text>
</comment>
<accession>A0A6G0HK60</accession>
<dbReference type="GO" id="GO:0000226">
    <property type="term" value="P:microtubule cytoskeleton organization"/>
    <property type="evidence" value="ECO:0007669"/>
    <property type="project" value="InterPro"/>
</dbReference>
<feature type="region of interest" description="Disordered" evidence="2">
    <location>
        <begin position="693"/>
        <end position="712"/>
    </location>
</feature>
<feature type="region of interest" description="Disordered" evidence="2">
    <location>
        <begin position="1"/>
        <end position="467"/>
    </location>
</feature>
<dbReference type="PANTHER" id="PTHR15268:SF17">
    <property type="entry name" value="BCLAF1 AND THRAP3 FAMILY MEMBER 3"/>
    <property type="match status" value="1"/>
</dbReference>
<dbReference type="GO" id="GO:0015630">
    <property type="term" value="C:microtubule cytoskeleton"/>
    <property type="evidence" value="ECO:0007669"/>
    <property type="project" value="InterPro"/>
</dbReference>
<feature type="compositionally biased region" description="Basic and acidic residues" evidence="2">
    <location>
        <begin position="948"/>
        <end position="979"/>
    </location>
</feature>
<protein>
    <submittedName>
        <fullName evidence="3">BCLAF1 and THRAP3 family member 3</fullName>
    </submittedName>
</protein>
<feature type="compositionally biased region" description="Polar residues" evidence="2">
    <location>
        <begin position="251"/>
        <end position="274"/>
    </location>
</feature>
<evidence type="ECO:0000313" key="4">
    <source>
        <dbReference type="Proteomes" id="UP000424527"/>
    </source>
</evidence>
<dbReference type="InterPro" id="IPR029199">
    <property type="entry name" value="THRAP3_BCLAF1"/>
</dbReference>
<dbReference type="GO" id="GO:0003712">
    <property type="term" value="F:transcription coregulator activity"/>
    <property type="evidence" value="ECO:0007669"/>
    <property type="project" value="TreeGrafter"/>
</dbReference>
<feature type="region of interest" description="Disordered" evidence="2">
    <location>
        <begin position="717"/>
        <end position="1095"/>
    </location>
</feature>
<feature type="compositionally biased region" description="Basic and acidic residues" evidence="2">
    <location>
        <begin position="1123"/>
        <end position="1142"/>
    </location>
</feature>
<feature type="compositionally biased region" description="Basic and acidic residues" evidence="2">
    <location>
        <begin position="788"/>
        <end position="800"/>
    </location>
</feature>
<dbReference type="GO" id="GO:0045944">
    <property type="term" value="P:positive regulation of transcription by RNA polymerase II"/>
    <property type="evidence" value="ECO:0007669"/>
    <property type="project" value="TreeGrafter"/>
</dbReference>
<dbReference type="Pfam" id="PF15440">
    <property type="entry name" value="THRAP3_BCLAF1"/>
    <property type="match status" value="1"/>
</dbReference>
<sequence length="1420" mass="162279">MTEVASSCSEMTALAPPPAPLVVTSRNASPSRPPSNHRSPTGSLKHLAKEQREDREKTQEMSDILRDKERRAQQQLDRCAEERGRKMEEQRRKEQRRKAAAEEKRRQQKEAEKERLEALVRRRAGGAERRGGGGGGGGVGEARDHLDNRPKRWTWGGPPDGVEGNPKTPPCHAIGSAQPNELPAASSASQSRNVGDFLSPPAMDPPINKQLSNSSAALHSPERASPNNHRPYRSSSNRRSVAGLPEETSRAKTPTGESPNTPVRSSSFRTNNKGPATPKRVKSTRSRAQSPCSPGQYPPSPLRQRAGTPGTDDRGHHTEGKGHSTLERKSTKSEPSEKKIPKSTSKELNAESPGTPTGRSVGGTTDAEEASRLLAERRRLARIQKEQEERQRQEDERQQEARERQERAAQQAEEERARREEERRNREDEERRQKEQRWKDMQDQLDREREEAFLRAQKEAERKRQERELLHIQEEQERLQRKKRIEEIMKRTRKSEVEPLSGAAASVPSEEDTPTPAEAPVIMLGPLENKSFVDSELSDGVQSMDVSPVSREEQASAHEFSPVTDGTDGCPLEHLMDLDVHGRGQRQGAETPPFVKLQASSGVGDLNKNLLIQAYNAASESSQLIHSIDCPSPSRRVFTLALASPERAVAWRVSWTKVDKMSRPRSRSPRYRRFPWEEPDFDPYKVLAELDGDQMDRSHHSREHPEGDLDYCREDMYPEDQRRSPPSSDDHHFVHQRHPDQEEFYRRRLSPHRDPMGYDERSLSPLHDEGVEEDRRGGGGGGRGRGGGFREHFQGFENRMRLSHSPPRLMRERLPPAPRPHPDHQQREPGMGWRREEQGRGRGRFRDLSPSARSDDQRGGGAGREGGRRNTQGPHRDRRREDSHQERNLPFKRQRREMDGDSHLGYGNEEDFGEQRYSVDAPRDGFRGDAQRSLPREDARHSGPLVIEHGHGITRSREPPRWEQFDGRRDLDPGFDRQRSPRPMGSSQERFRTSDNRLDDREDARVRHFQDKWRDASYHEAKRSPTPQDRPNPMREGNKDVPMSHRGRGGPRPARGWVSRGQGGRTGSHRNQPRPQQSSQGYQELPREEERPVYRPLREDFYKDPIEGESDWAEETRLQQWKPERPGSLDRHLPKVDLDPKMPRQRARGWNDQKANNMSVVTEETLTIKVDMSRPVNQNSSLCYSSDRQLSLDLVNVGRQRLDFLPMLEHSGSYRETAMHTGTFAQEIITLVHHVKEQYFRDDGVTLNERFSAPQKGGYSEDETEELTLDERFSSNRGFSLNMNSLLDDEEPLFSRLGSLQPVRGPGDLRHDLERRRQERLEGVKVTISGNSVSQRPLGPASELEGLEYSDKDEMAPMEDEGFSNWAEEQGRRREGNMGPRRGASYRPNTGPQRRNNRFGNRLGPARRQNYRNNPAGPNW</sequence>
<feature type="region of interest" description="Disordered" evidence="2">
    <location>
        <begin position="1123"/>
        <end position="1148"/>
    </location>
</feature>
<feature type="compositionally biased region" description="Low complexity" evidence="2">
    <location>
        <begin position="25"/>
        <end position="40"/>
    </location>
</feature>
<feature type="compositionally biased region" description="Basic and acidic residues" evidence="2">
    <location>
        <begin position="141"/>
        <end position="150"/>
    </location>
</feature>
<feature type="compositionally biased region" description="Basic and acidic residues" evidence="2">
    <location>
        <begin position="694"/>
        <end position="712"/>
    </location>
</feature>
<name>A0A6G0HK60_LARCR</name>
<keyword evidence="4" id="KW-1185">Reference proteome</keyword>
<dbReference type="PANTHER" id="PTHR15268">
    <property type="entry name" value="THRAP3/BCLAF1"/>
    <property type="match status" value="1"/>
</dbReference>
<feature type="compositionally biased region" description="Basic and acidic residues" evidence="2">
    <location>
        <begin position="989"/>
        <end position="1023"/>
    </location>
</feature>
<feature type="region of interest" description="Disordered" evidence="2">
    <location>
        <begin position="490"/>
        <end position="518"/>
    </location>
</feature>
<dbReference type="InterPro" id="IPR008604">
    <property type="entry name" value="MAP7_fam"/>
</dbReference>
<dbReference type="GO" id="GO:0016592">
    <property type="term" value="C:mediator complex"/>
    <property type="evidence" value="ECO:0007669"/>
    <property type="project" value="TreeGrafter"/>
</dbReference>
<feature type="compositionally biased region" description="Basic and acidic residues" evidence="2">
    <location>
        <begin position="47"/>
        <end position="131"/>
    </location>
</feature>
<dbReference type="Pfam" id="PF05672">
    <property type="entry name" value="MAP7"/>
    <property type="match status" value="1"/>
</dbReference>
<proteinExistence type="inferred from homology"/>
<dbReference type="EMBL" id="REGW02000022">
    <property type="protein sequence ID" value="KAE8279628.1"/>
    <property type="molecule type" value="Genomic_DNA"/>
</dbReference>
<feature type="compositionally biased region" description="Basic and acidic residues" evidence="2">
    <location>
        <begin position="1032"/>
        <end position="1043"/>
    </location>
</feature>
<feature type="compositionally biased region" description="Basic and acidic residues" evidence="2">
    <location>
        <begin position="369"/>
        <end position="467"/>
    </location>
</feature>
<comment type="caution">
    <text evidence="3">The sequence shown here is derived from an EMBL/GenBank/DDBJ whole genome shotgun (WGS) entry which is preliminary data.</text>
</comment>
<evidence type="ECO:0000256" key="2">
    <source>
        <dbReference type="SAM" id="MobiDB-lite"/>
    </source>
</evidence>
<gene>
    <name evidence="3" type="ORF">D5F01_LYC21756</name>
</gene>
<evidence type="ECO:0000256" key="1">
    <source>
        <dbReference type="ARBA" id="ARBA00006481"/>
    </source>
</evidence>
<feature type="compositionally biased region" description="Basic and acidic residues" evidence="2">
    <location>
        <begin position="717"/>
        <end position="777"/>
    </location>
</feature>
<feature type="compositionally biased region" description="Basic and acidic residues" evidence="2">
    <location>
        <begin position="809"/>
        <end position="858"/>
    </location>
</feature>
<feature type="compositionally biased region" description="Polar residues" evidence="2">
    <location>
        <begin position="1073"/>
        <end position="1082"/>
    </location>
</feature>
<organism evidence="3 4">
    <name type="scientific">Larimichthys crocea</name>
    <name type="common">Large yellow croaker</name>
    <name type="synonym">Pseudosciaena crocea</name>
    <dbReference type="NCBI Taxonomy" id="215358"/>
    <lineage>
        <taxon>Eukaryota</taxon>
        <taxon>Metazoa</taxon>
        <taxon>Chordata</taxon>
        <taxon>Craniata</taxon>
        <taxon>Vertebrata</taxon>
        <taxon>Euteleostomi</taxon>
        <taxon>Actinopterygii</taxon>
        <taxon>Neopterygii</taxon>
        <taxon>Teleostei</taxon>
        <taxon>Neoteleostei</taxon>
        <taxon>Acanthomorphata</taxon>
        <taxon>Eupercaria</taxon>
        <taxon>Sciaenidae</taxon>
        <taxon>Larimichthys</taxon>
    </lineage>
</organism>
<feature type="compositionally biased region" description="Polar residues" evidence="2">
    <location>
        <begin position="225"/>
        <end position="239"/>
    </location>
</feature>
<feature type="region of interest" description="Disordered" evidence="2">
    <location>
        <begin position="1355"/>
        <end position="1420"/>
    </location>
</feature>
<dbReference type="GO" id="GO:0003677">
    <property type="term" value="F:DNA binding"/>
    <property type="evidence" value="ECO:0007669"/>
    <property type="project" value="TreeGrafter"/>
</dbReference>
<evidence type="ECO:0000313" key="3">
    <source>
        <dbReference type="EMBL" id="KAE8279628.1"/>
    </source>
</evidence>
<feature type="compositionally biased region" description="Basic and acidic residues" evidence="2">
    <location>
        <begin position="921"/>
        <end position="941"/>
    </location>
</feature>
<feature type="compositionally biased region" description="Basic and acidic residues" evidence="2">
    <location>
        <begin position="1085"/>
        <end position="1095"/>
    </location>
</feature>
<feature type="compositionally biased region" description="Polar residues" evidence="2">
    <location>
        <begin position="1"/>
        <end position="10"/>
    </location>
</feature>
<feature type="compositionally biased region" description="Gly residues" evidence="2">
    <location>
        <begin position="778"/>
        <end position="787"/>
    </location>
</feature>
<reference evidence="3 4" key="1">
    <citation type="submission" date="2019-07" db="EMBL/GenBank/DDBJ databases">
        <title>Chromosome genome assembly for large yellow croaker.</title>
        <authorList>
            <person name="Xiao S."/>
        </authorList>
    </citation>
    <scope>NUCLEOTIDE SEQUENCE [LARGE SCALE GENOMIC DNA]</scope>
    <source>
        <strain evidence="3">JMULYC20181020</strain>
        <tissue evidence="3">Muscle</tissue>
    </source>
</reference>
<dbReference type="Proteomes" id="UP000424527">
    <property type="component" value="Unassembled WGS sequence"/>
</dbReference>
<feature type="compositionally biased region" description="Basic and acidic residues" evidence="2">
    <location>
        <begin position="879"/>
        <end position="889"/>
    </location>
</feature>
<feature type="compositionally biased region" description="Basic and acidic residues" evidence="2">
    <location>
        <begin position="311"/>
        <end position="349"/>
    </location>
</feature>